<gene>
    <name evidence="1" type="ORF">PVK06_024217</name>
</gene>
<organism evidence="1 2">
    <name type="scientific">Gossypium arboreum</name>
    <name type="common">Tree cotton</name>
    <name type="synonym">Gossypium nanking</name>
    <dbReference type="NCBI Taxonomy" id="29729"/>
    <lineage>
        <taxon>Eukaryota</taxon>
        <taxon>Viridiplantae</taxon>
        <taxon>Streptophyta</taxon>
        <taxon>Embryophyta</taxon>
        <taxon>Tracheophyta</taxon>
        <taxon>Spermatophyta</taxon>
        <taxon>Magnoliopsida</taxon>
        <taxon>eudicotyledons</taxon>
        <taxon>Gunneridae</taxon>
        <taxon>Pentapetalae</taxon>
        <taxon>rosids</taxon>
        <taxon>malvids</taxon>
        <taxon>Malvales</taxon>
        <taxon>Malvaceae</taxon>
        <taxon>Malvoideae</taxon>
        <taxon>Gossypium</taxon>
    </lineage>
</organism>
<proteinExistence type="predicted"/>
<name>A0ABR0PDE0_GOSAR</name>
<protein>
    <submittedName>
        <fullName evidence="1">Uncharacterized protein</fullName>
    </submittedName>
</protein>
<dbReference type="EMBL" id="JARKNE010000007">
    <property type="protein sequence ID" value="KAK5819242.1"/>
    <property type="molecule type" value="Genomic_DNA"/>
</dbReference>
<dbReference type="Proteomes" id="UP001358586">
    <property type="component" value="Chromosome 7"/>
</dbReference>
<reference evidence="1 2" key="1">
    <citation type="submission" date="2023-03" db="EMBL/GenBank/DDBJ databases">
        <title>WGS of Gossypium arboreum.</title>
        <authorList>
            <person name="Yu D."/>
        </authorList>
    </citation>
    <scope>NUCLEOTIDE SEQUENCE [LARGE SCALE GENOMIC DNA]</scope>
    <source>
        <tissue evidence="1">Leaf</tissue>
    </source>
</reference>
<sequence>MERYKYGEEICMVVQIFGEQNLLKDNLALRKNVMDLVAFDGNQNSGSSAIDIEVEGGRLFCGVEGEVEKMLTMKQKIKVIKKEK</sequence>
<comment type="caution">
    <text evidence="1">The sequence shown here is derived from an EMBL/GenBank/DDBJ whole genome shotgun (WGS) entry which is preliminary data.</text>
</comment>
<keyword evidence="2" id="KW-1185">Reference proteome</keyword>
<evidence type="ECO:0000313" key="1">
    <source>
        <dbReference type="EMBL" id="KAK5819242.1"/>
    </source>
</evidence>
<evidence type="ECO:0000313" key="2">
    <source>
        <dbReference type="Proteomes" id="UP001358586"/>
    </source>
</evidence>
<accession>A0ABR0PDE0</accession>